<dbReference type="Gene3D" id="3.30.450.20">
    <property type="entry name" value="PAS domain"/>
    <property type="match status" value="1"/>
</dbReference>
<evidence type="ECO:0000259" key="8">
    <source>
        <dbReference type="PROSITE" id="PS50109"/>
    </source>
</evidence>
<dbReference type="InterPro" id="IPR004358">
    <property type="entry name" value="Sig_transdc_His_kin-like_C"/>
</dbReference>
<dbReference type="CDD" id="cd00082">
    <property type="entry name" value="HisKA"/>
    <property type="match status" value="1"/>
</dbReference>
<feature type="domain" description="Histidine kinase" evidence="8">
    <location>
        <begin position="301"/>
        <end position="516"/>
    </location>
</feature>
<dbReference type="FunFam" id="3.30.565.10:FF:000006">
    <property type="entry name" value="Sensor histidine kinase WalK"/>
    <property type="match status" value="1"/>
</dbReference>
<keyword evidence="5 9" id="KW-0418">Kinase</keyword>
<dbReference type="Gene3D" id="3.30.565.10">
    <property type="entry name" value="Histidine kinase-like ATPase, C-terminal domain"/>
    <property type="match status" value="1"/>
</dbReference>
<dbReference type="CDD" id="cd00075">
    <property type="entry name" value="HATPase"/>
    <property type="match status" value="1"/>
</dbReference>
<proteinExistence type="predicted"/>
<accession>A0A2W5HJ30</accession>
<keyword evidence="7" id="KW-0175">Coiled coil</keyword>
<organism evidence="9 10">
    <name type="scientific">Micavibrio aeruginosavorus</name>
    <dbReference type="NCBI Taxonomy" id="349221"/>
    <lineage>
        <taxon>Bacteria</taxon>
        <taxon>Pseudomonadati</taxon>
        <taxon>Bdellovibrionota</taxon>
        <taxon>Bdellovibrionia</taxon>
        <taxon>Bdellovibrionales</taxon>
        <taxon>Pseudobdellovibrionaceae</taxon>
        <taxon>Micavibrio</taxon>
    </lineage>
</organism>
<dbReference type="PROSITE" id="PS50109">
    <property type="entry name" value="HIS_KIN"/>
    <property type="match status" value="1"/>
</dbReference>
<evidence type="ECO:0000256" key="3">
    <source>
        <dbReference type="ARBA" id="ARBA00022553"/>
    </source>
</evidence>
<dbReference type="InterPro" id="IPR003661">
    <property type="entry name" value="HisK_dim/P_dom"/>
</dbReference>
<dbReference type="Pfam" id="PF12860">
    <property type="entry name" value="PAS_7"/>
    <property type="match status" value="1"/>
</dbReference>
<dbReference type="SUPFAM" id="SSF55874">
    <property type="entry name" value="ATPase domain of HSP90 chaperone/DNA topoisomerase II/histidine kinase"/>
    <property type="match status" value="1"/>
</dbReference>
<feature type="coiled-coil region" evidence="7">
    <location>
        <begin position="262"/>
        <end position="297"/>
    </location>
</feature>
<keyword evidence="6" id="KW-0902">Two-component regulatory system</keyword>
<dbReference type="EMBL" id="QFOT01000055">
    <property type="protein sequence ID" value="PZP55682.1"/>
    <property type="molecule type" value="Genomic_DNA"/>
</dbReference>
<dbReference type="InterPro" id="IPR036097">
    <property type="entry name" value="HisK_dim/P_sf"/>
</dbReference>
<dbReference type="EC" id="2.7.13.3" evidence="2"/>
<keyword evidence="3" id="KW-0597">Phosphoprotein</keyword>
<evidence type="ECO:0000313" key="10">
    <source>
        <dbReference type="Proteomes" id="UP000249739"/>
    </source>
</evidence>
<dbReference type="PRINTS" id="PR00344">
    <property type="entry name" value="BCTRLSENSOR"/>
</dbReference>
<evidence type="ECO:0000256" key="7">
    <source>
        <dbReference type="SAM" id="Coils"/>
    </source>
</evidence>
<dbReference type="InterPro" id="IPR050736">
    <property type="entry name" value="Sensor_HK_Regulatory"/>
</dbReference>
<dbReference type="PANTHER" id="PTHR43711">
    <property type="entry name" value="TWO-COMPONENT HISTIDINE KINASE"/>
    <property type="match status" value="1"/>
</dbReference>
<dbReference type="InterPro" id="IPR005467">
    <property type="entry name" value="His_kinase_dom"/>
</dbReference>
<evidence type="ECO:0000256" key="4">
    <source>
        <dbReference type="ARBA" id="ARBA00022679"/>
    </source>
</evidence>
<evidence type="ECO:0000313" key="9">
    <source>
        <dbReference type="EMBL" id="PZP55682.1"/>
    </source>
</evidence>
<name>A0A2W5HJ30_9BACT</name>
<gene>
    <name evidence="9" type="ORF">DI586_06065</name>
</gene>
<dbReference type="InterPro" id="IPR036890">
    <property type="entry name" value="HATPase_C_sf"/>
</dbReference>
<evidence type="ECO:0000256" key="6">
    <source>
        <dbReference type="ARBA" id="ARBA00023012"/>
    </source>
</evidence>
<keyword evidence="4" id="KW-0808">Transferase</keyword>
<dbReference type="Gene3D" id="1.10.287.130">
    <property type="match status" value="1"/>
</dbReference>
<dbReference type="GO" id="GO:0000155">
    <property type="term" value="F:phosphorelay sensor kinase activity"/>
    <property type="evidence" value="ECO:0007669"/>
    <property type="project" value="InterPro"/>
</dbReference>
<dbReference type="PANTHER" id="PTHR43711:SF31">
    <property type="entry name" value="HISTIDINE KINASE"/>
    <property type="match status" value="1"/>
</dbReference>
<comment type="catalytic activity">
    <reaction evidence="1">
        <text>ATP + protein L-histidine = ADP + protein N-phospho-L-histidine.</text>
        <dbReference type="EC" id="2.7.13.3"/>
    </reaction>
</comment>
<dbReference type="SUPFAM" id="SSF47384">
    <property type="entry name" value="Homodimeric domain of signal transducing histidine kinase"/>
    <property type="match status" value="1"/>
</dbReference>
<evidence type="ECO:0000256" key="2">
    <source>
        <dbReference type="ARBA" id="ARBA00012438"/>
    </source>
</evidence>
<comment type="caution">
    <text evidence="9">The sequence shown here is derived from an EMBL/GenBank/DDBJ whole genome shotgun (WGS) entry which is preliminary data.</text>
</comment>
<dbReference type="Pfam" id="PF00512">
    <property type="entry name" value="HisKA"/>
    <property type="match status" value="1"/>
</dbReference>
<sequence length="523" mass="59272">MPVSLDKDLLIPVNLRKKQLAAVTIYGDRDRELSKTLWSMVADQEIRFLTPSTREELMLEAKNSALIFINVFDLSDENIFLARNLSAMPHIVADVIAITPEQDIRKRLQLMSQEFDGIYNREILELPEFRFIFSHKLSKGIRRLKARLQEDEYKKFQGFLSASADAFIVFDEEKRIFFVSDHYLKVYPKSADFFVRGMPVQKAFEAVAVEMGISQSDARYDVVKNFWIGQKGQHEFVIDSGKVLRMTAVPLPDGQGTIISTSDITELTLQKAELNYRRQEAESALKAEQEASALQKQFISMVSHEFRTPLTIVDGNAQILERRGDKIPVEETKRRLHTIRSAVSRLVNMMEAVLSSSLLRTGKLDLDFELFDLRALIEMLCDEQKGLSRGHNITCSADPCLQEVYLDKKVITLVLSNLIANAVKYTRENPEINVTAIVDKNNISITISDNGVGIPEDELAHVFDRFYRASTSEGIQGTGIGLSLVQELIQLHEGSVYIQSEVGKGSSFEVRLPYIQERGDSHD</sequence>
<dbReference type="AlphaFoldDB" id="A0A2W5HJ30"/>
<reference evidence="9 10" key="1">
    <citation type="submission" date="2017-08" db="EMBL/GenBank/DDBJ databases">
        <title>Infants hospitalized years apart are colonized by the same room-sourced microbial strains.</title>
        <authorList>
            <person name="Brooks B."/>
            <person name="Olm M.R."/>
            <person name="Firek B.A."/>
            <person name="Baker R."/>
            <person name="Thomas B.C."/>
            <person name="Morowitz M.J."/>
            <person name="Banfield J.F."/>
        </authorList>
    </citation>
    <scope>NUCLEOTIDE SEQUENCE [LARGE SCALE GENOMIC DNA]</scope>
    <source>
        <strain evidence="9">S2_006_000_R2_64</strain>
    </source>
</reference>
<dbReference type="Pfam" id="PF02518">
    <property type="entry name" value="HATPase_c"/>
    <property type="match status" value="1"/>
</dbReference>
<protein>
    <recommendedName>
        <fullName evidence="2">histidine kinase</fullName>
        <ecNumber evidence="2">2.7.13.3</ecNumber>
    </recommendedName>
</protein>
<evidence type="ECO:0000256" key="1">
    <source>
        <dbReference type="ARBA" id="ARBA00000085"/>
    </source>
</evidence>
<dbReference type="InterPro" id="IPR003594">
    <property type="entry name" value="HATPase_dom"/>
</dbReference>
<evidence type="ECO:0000256" key="5">
    <source>
        <dbReference type="ARBA" id="ARBA00022777"/>
    </source>
</evidence>
<dbReference type="Proteomes" id="UP000249739">
    <property type="component" value="Unassembled WGS sequence"/>
</dbReference>
<dbReference type="SMART" id="SM00388">
    <property type="entry name" value="HisKA"/>
    <property type="match status" value="1"/>
</dbReference>
<dbReference type="SMART" id="SM00387">
    <property type="entry name" value="HATPase_c"/>
    <property type="match status" value="1"/>
</dbReference>